<organism evidence="1 2">
    <name type="scientific">Scophthalmus maximus</name>
    <name type="common">Turbot</name>
    <name type="synonym">Psetta maxima</name>
    <dbReference type="NCBI Taxonomy" id="52904"/>
    <lineage>
        <taxon>Eukaryota</taxon>
        <taxon>Metazoa</taxon>
        <taxon>Chordata</taxon>
        <taxon>Craniata</taxon>
        <taxon>Vertebrata</taxon>
        <taxon>Euteleostomi</taxon>
        <taxon>Actinopterygii</taxon>
        <taxon>Neopterygii</taxon>
        <taxon>Teleostei</taxon>
        <taxon>Neoteleostei</taxon>
        <taxon>Acanthomorphata</taxon>
        <taxon>Carangaria</taxon>
        <taxon>Pleuronectiformes</taxon>
        <taxon>Pleuronectoidei</taxon>
        <taxon>Scophthalmidae</taxon>
        <taxon>Scophthalmus</taxon>
    </lineage>
</organism>
<reference evidence="1 2" key="1">
    <citation type="submission" date="2019-06" db="EMBL/GenBank/DDBJ databases">
        <title>Draft genomes of female and male turbot (Scophthalmus maximus).</title>
        <authorList>
            <person name="Xu H."/>
            <person name="Xu X.-W."/>
            <person name="Shao C."/>
            <person name="Chen S."/>
        </authorList>
    </citation>
    <scope>NUCLEOTIDE SEQUENCE [LARGE SCALE GENOMIC DNA]</scope>
    <source>
        <strain evidence="1">Ysfricsl-2016a</strain>
        <tissue evidence="1">Blood</tissue>
    </source>
</reference>
<comment type="caution">
    <text evidence="1">The sequence shown here is derived from an EMBL/GenBank/DDBJ whole genome shotgun (WGS) entry which is preliminary data.</text>
</comment>
<gene>
    <name evidence="1" type="ORF">F2P81_001519</name>
</gene>
<accession>A0A6A4TN20</accession>
<proteinExistence type="predicted"/>
<evidence type="ECO:0000313" key="1">
    <source>
        <dbReference type="EMBL" id="KAF0044990.1"/>
    </source>
</evidence>
<protein>
    <submittedName>
        <fullName evidence="1">Uncharacterized protein</fullName>
    </submittedName>
</protein>
<dbReference type="EMBL" id="VEVO01000002">
    <property type="protein sequence ID" value="KAF0044990.1"/>
    <property type="molecule type" value="Genomic_DNA"/>
</dbReference>
<evidence type="ECO:0000313" key="2">
    <source>
        <dbReference type="Proteomes" id="UP000438429"/>
    </source>
</evidence>
<dbReference type="Proteomes" id="UP000438429">
    <property type="component" value="Unassembled WGS sequence"/>
</dbReference>
<name>A0A6A4TN20_SCOMX</name>
<dbReference type="AlphaFoldDB" id="A0A6A4TN20"/>
<sequence>MWAAPDDDGERYCFFQSERTSAFQQRGYWQGYAIMNPDQAPARNHVSYILRLQMTDEFFCNNNNNNNGNVTGLTAAFVRS</sequence>